<organism evidence="7 8">
    <name type="scientific">Pseudonocardia oroxyli</name>
    <dbReference type="NCBI Taxonomy" id="366584"/>
    <lineage>
        <taxon>Bacteria</taxon>
        <taxon>Bacillati</taxon>
        <taxon>Actinomycetota</taxon>
        <taxon>Actinomycetes</taxon>
        <taxon>Pseudonocardiales</taxon>
        <taxon>Pseudonocardiaceae</taxon>
        <taxon>Pseudonocardia</taxon>
    </lineage>
</organism>
<evidence type="ECO:0000256" key="2">
    <source>
        <dbReference type="ARBA" id="ARBA00022490"/>
    </source>
</evidence>
<keyword evidence="4 7" id="KW-0238">DNA-binding</keyword>
<keyword evidence="8" id="KW-1185">Reference proteome</keyword>
<dbReference type="SMART" id="SM00347">
    <property type="entry name" value="HTH_MARR"/>
    <property type="match status" value="1"/>
</dbReference>
<proteinExistence type="predicted"/>
<feature type="domain" description="HTH marR-type" evidence="6">
    <location>
        <begin position="10"/>
        <end position="140"/>
    </location>
</feature>
<dbReference type="PANTHER" id="PTHR33164">
    <property type="entry name" value="TRANSCRIPTIONAL REGULATOR, MARR FAMILY"/>
    <property type="match status" value="1"/>
</dbReference>
<keyword evidence="5" id="KW-0804">Transcription</keyword>
<dbReference type="InterPro" id="IPR036388">
    <property type="entry name" value="WH-like_DNA-bd_sf"/>
</dbReference>
<dbReference type="FunFam" id="1.10.10.10:FF:000163">
    <property type="entry name" value="MarR family transcriptional regulator"/>
    <property type="match status" value="1"/>
</dbReference>
<reference evidence="7 8" key="1">
    <citation type="submission" date="2016-10" db="EMBL/GenBank/DDBJ databases">
        <authorList>
            <person name="de Groot N.N."/>
        </authorList>
    </citation>
    <scope>NUCLEOTIDE SEQUENCE [LARGE SCALE GENOMIC DNA]</scope>
    <source>
        <strain evidence="7 8">CGMCC 4.3143</strain>
    </source>
</reference>
<dbReference type="Gene3D" id="1.10.10.10">
    <property type="entry name" value="Winged helix-like DNA-binding domain superfamily/Winged helix DNA-binding domain"/>
    <property type="match status" value="1"/>
</dbReference>
<dbReference type="GO" id="GO:0003700">
    <property type="term" value="F:DNA-binding transcription factor activity"/>
    <property type="evidence" value="ECO:0007669"/>
    <property type="project" value="InterPro"/>
</dbReference>
<name>A0A1G7N2R2_PSEOR</name>
<evidence type="ECO:0000259" key="6">
    <source>
        <dbReference type="PROSITE" id="PS50995"/>
    </source>
</evidence>
<evidence type="ECO:0000256" key="1">
    <source>
        <dbReference type="ARBA" id="ARBA00004496"/>
    </source>
</evidence>
<accession>A0A1G7N2R2</accession>
<dbReference type="PROSITE" id="PS50995">
    <property type="entry name" value="HTH_MARR_2"/>
    <property type="match status" value="1"/>
</dbReference>
<dbReference type="InterPro" id="IPR036390">
    <property type="entry name" value="WH_DNA-bd_sf"/>
</dbReference>
<dbReference type="EMBL" id="FNBE01000006">
    <property type="protein sequence ID" value="SDF67629.1"/>
    <property type="molecule type" value="Genomic_DNA"/>
</dbReference>
<dbReference type="PRINTS" id="PR00598">
    <property type="entry name" value="HTHMARR"/>
</dbReference>
<keyword evidence="3" id="KW-0805">Transcription regulation</keyword>
<evidence type="ECO:0000256" key="5">
    <source>
        <dbReference type="ARBA" id="ARBA00023163"/>
    </source>
</evidence>
<dbReference type="PANTHER" id="PTHR33164:SF5">
    <property type="entry name" value="ORGANIC HYDROPEROXIDE RESISTANCE TRANSCRIPTIONAL REGULATOR"/>
    <property type="match status" value="1"/>
</dbReference>
<dbReference type="Pfam" id="PF22381">
    <property type="entry name" value="Staph_reg_Sar_Rot"/>
    <property type="match status" value="1"/>
</dbReference>
<evidence type="ECO:0000313" key="7">
    <source>
        <dbReference type="EMBL" id="SDF67629.1"/>
    </source>
</evidence>
<dbReference type="Proteomes" id="UP000198967">
    <property type="component" value="Unassembled WGS sequence"/>
</dbReference>
<gene>
    <name evidence="7" type="ORF">SAMN05216377_106102</name>
</gene>
<evidence type="ECO:0000313" key="8">
    <source>
        <dbReference type="Proteomes" id="UP000198967"/>
    </source>
</evidence>
<sequence length="149" mass="16647">MEPTESLLLDDQLCFAIYAASRAVTAAYRPLLDELDLTYPQYLVMLLLWERESLSVKEVAAALHLDYGTVTPLLKRLQGMGLVARRRRTDDERGVDAVLTDEGRALRERAHGVPVGMAEAFGLTDAQRADLRDRLRALVRSMDAYAGAR</sequence>
<evidence type="ECO:0000256" key="4">
    <source>
        <dbReference type="ARBA" id="ARBA00023125"/>
    </source>
</evidence>
<dbReference type="InterPro" id="IPR039422">
    <property type="entry name" value="MarR/SlyA-like"/>
</dbReference>
<dbReference type="GO" id="GO:0003677">
    <property type="term" value="F:DNA binding"/>
    <property type="evidence" value="ECO:0007669"/>
    <property type="project" value="UniProtKB-KW"/>
</dbReference>
<dbReference type="RefSeq" id="WP_093081829.1">
    <property type="nucleotide sequence ID" value="NZ_FNBE01000006.1"/>
</dbReference>
<dbReference type="SUPFAM" id="SSF46785">
    <property type="entry name" value="Winged helix' DNA-binding domain"/>
    <property type="match status" value="1"/>
</dbReference>
<dbReference type="AlphaFoldDB" id="A0A1G7N2R2"/>
<protein>
    <submittedName>
        <fullName evidence="7">DNA-binding transcriptional regulator, MarR family</fullName>
    </submittedName>
</protein>
<evidence type="ECO:0000256" key="3">
    <source>
        <dbReference type="ARBA" id="ARBA00023015"/>
    </source>
</evidence>
<dbReference type="InterPro" id="IPR055166">
    <property type="entry name" value="Transc_reg_Sar_Rot_HTH"/>
</dbReference>
<dbReference type="STRING" id="366584.SAMN05216377_106102"/>
<dbReference type="GO" id="GO:0005737">
    <property type="term" value="C:cytoplasm"/>
    <property type="evidence" value="ECO:0007669"/>
    <property type="project" value="UniProtKB-SubCell"/>
</dbReference>
<keyword evidence="2" id="KW-0963">Cytoplasm</keyword>
<dbReference type="OrthoDB" id="9806864at2"/>
<comment type="subcellular location">
    <subcellularLocation>
        <location evidence="1">Cytoplasm</location>
    </subcellularLocation>
</comment>
<dbReference type="GO" id="GO:0006950">
    <property type="term" value="P:response to stress"/>
    <property type="evidence" value="ECO:0007669"/>
    <property type="project" value="TreeGrafter"/>
</dbReference>
<dbReference type="InterPro" id="IPR000835">
    <property type="entry name" value="HTH_MarR-typ"/>
</dbReference>